<name>A0ABV8S185_9BURK</name>
<evidence type="ECO:0000313" key="3">
    <source>
        <dbReference type="Proteomes" id="UP001595756"/>
    </source>
</evidence>
<gene>
    <name evidence="2" type="ORF">ACFO0J_09795</name>
</gene>
<evidence type="ECO:0000256" key="1">
    <source>
        <dbReference type="SAM" id="SignalP"/>
    </source>
</evidence>
<reference evidence="3" key="1">
    <citation type="journal article" date="2019" name="Int. J. Syst. Evol. Microbiol.">
        <title>The Global Catalogue of Microorganisms (GCM) 10K type strain sequencing project: providing services to taxonomists for standard genome sequencing and annotation.</title>
        <authorList>
            <consortium name="The Broad Institute Genomics Platform"/>
            <consortium name="The Broad Institute Genome Sequencing Center for Infectious Disease"/>
            <person name="Wu L."/>
            <person name="Ma J."/>
        </authorList>
    </citation>
    <scope>NUCLEOTIDE SEQUENCE [LARGE SCALE GENOMIC DNA]</scope>
    <source>
        <strain evidence="3">CGMCC 1.19029</strain>
    </source>
</reference>
<keyword evidence="3" id="KW-1185">Reference proteome</keyword>
<protein>
    <submittedName>
        <fullName evidence="2">TAXI family TRAP transporter solute-binding subunit</fullName>
    </submittedName>
</protein>
<organism evidence="2 3">
    <name type="scientific">Castellaniella hirudinis</name>
    <dbReference type="NCBI Taxonomy" id="1144617"/>
    <lineage>
        <taxon>Bacteria</taxon>
        <taxon>Pseudomonadati</taxon>
        <taxon>Pseudomonadota</taxon>
        <taxon>Betaproteobacteria</taxon>
        <taxon>Burkholderiales</taxon>
        <taxon>Alcaligenaceae</taxon>
        <taxon>Castellaniella</taxon>
    </lineage>
</organism>
<dbReference type="SUPFAM" id="SSF53850">
    <property type="entry name" value="Periplasmic binding protein-like II"/>
    <property type="match status" value="1"/>
</dbReference>
<dbReference type="PANTHER" id="PTHR42941:SF1">
    <property type="entry name" value="SLL1037 PROTEIN"/>
    <property type="match status" value="1"/>
</dbReference>
<comment type="caution">
    <text evidence="2">The sequence shown here is derived from an EMBL/GenBank/DDBJ whole genome shotgun (WGS) entry which is preliminary data.</text>
</comment>
<dbReference type="Pfam" id="PF16868">
    <property type="entry name" value="NMT1_3"/>
    <property type="match status" value="1"/>
</dbReference>
<feature type="signal peptide" evidence="1">
    <location>
        <begin position="1"/>
        <end position="32"/>
    </location>
</feature>
<sequence>MHTKTFSHRKKMCLAAAAWSLCATVLTATAIAADGPDRGSAYTSKLQLGTANPGGGYYTMGSEYANIFEKRIDIPDLRVSAIQTSGSVDNLAKISRGEIELGLAQATTAKLVLSGEGKYKNVNTEPVGLLGCLEPYALHAFTLADTGIRSIGDLKGKRVAIGAPGSANQLASKALMSAYGLSDGDYQAFSEASDSARQRLRDGNLDAIFDVQPVPFPGLQELESAKGGVRLLSIEPQQLQSLLAHSDFSPYTIAAGSYGFAKEPVQTVSDWSCLFASKAKVSPKLAYELTRTLYEHAGDLTLPAKQAIDVNTAIPPNLNLRLHPGAEQYFKDKGIIKD</sequence>
<dbReference type="InterPro" id="IPR011852">
    <property type="entry name" value="TRAP_TAXI"/>
</dbReference>
<dbReference type="EMBL" id="JBHSDY010000005">
    <property type="protein sequence ID" value="MFC4298331.1"/>
    <property type="molecule type" value="Genomic_DNA"/>
</dbReference>
<dbReference type="PANTHER" id="PTHR42941">
    <property type="entry name" value="SLL1037 PROTEIN"/>
    <property type="match status" value="1"/>
</dbReference>
<dbReference type="NCBIfam" id="TIGR02122">
    <property type="entry name" value="TRAP_TAXI"/>
    <property type="match status" value="1"/>
</dbReference>
<feature type="chain" id="PRO_5046910199" evidence="1">
    <location>
        <begin position="33"/>
        <end position="338"/>
    </location>
</feature>
<evidence type="ECO:0000313" key="2">
    <source>
        <dbReference type="EMBL" id="MFC4298331.1"/>
    </source>
</evidence>
<dbReference type="CDD" id="cd13520">
    <property type="entry name" value="PBP2_TAXI_TRAP"/>
    <property type="match status" value="1"/>
</dbReference>
<dbReference type="Gene3D" id="3.40.190.10">
    <property type="entry name" value="Periplasmic binding protein-like II"/>
    <property type="match status" value="2"/>
</dbReference>
<dbReference type="Proteomes" id="UP001595756">
    <property type="component" value="Unassembled WGS sequence"/>
</dbReference>
<proteinExistence type="predicted"/>
<accession>A0ABV8S185</accession>
<dbReference type="RefSeq" id="WP_376812882.1">
    <property type="nucleotide sequence ID" value="NZ_JBHSDY010000005.1"/>
</dbReference>
<keyword evidence="1" id="KW-0732">Signal</keyword>